<feature type="coiled-coil region" evidence="6">
    <location>
        <begin position="80"/>
        <end position="107"/>
    </location>
</feature>
<dbReference type="CDD" id="cd12148">
    <property type="entry name" value="fungal_TF_MHR"/>
    <property type="match status" value="1"/>
</dbReference>
<keyword evidence="5" id="KW-0539">Nucleus</keyword>
<reference evidence="8 9" key="1">
    <citation type="journal article" date="2014" name="Nat. Commun.">
        <title>Multiple recent horizontal transfers of a large genomic region in cheese making fungi.</title>
        <authorList>
            <person name="Cheeseman K."/>
            <person name="Ropars J."/>
            <person name="Renault P."/>
            <person name="Dupont J."/>
            <person name="Gouzy J."/>
            <person name="Branca A."/>
            <person name="Abraham A.L."/>
            <person name="Ceppi M."/>
            <person name="Conseiller E."/>
            <person name="Debuchy R."/>
            <person name="Malagnac F."/>
            <person name="Goarin A."/>
            <person name="Silar P."/>
            <person name="Lacoste S."/>
            <person name="Sallet E."/>
            <person name="Bensimon A."/>
            <person name="Giraud T."/>
            <person name="Brygoo Y."/>
        </authorList>
    </citation>
    <scope>NUCLEOTIDE SEQUENCE [LARGE SCALE GENOMIC DNA]</scope>
    <source>
        <strain evidence="9">FM 013</strain>
    </source>
</reference>
<dbReference type="Pfam" id="PF00172">
    <property type="entry name" value="Zn_clus"/>
    <property type="match status" value="1"/>
</dbReference>
<keyword evidence="2" id="KW-0805">Transcription regulation</keyword>
<evidence type="ECO:0000313" key="8">
    <source>
        <dbReference type="EMBL" id="CRL18367.1"/>
    </source>
</evidence>
<evidence type="ECO:0000256" key="6">
    <source>
        <dbReference type="SAM" id="Coils"/>
    </source>
</evidence>
<comment type="subcellular location">
    <subcellularLocation>
        <location evidence="1">Nucleus</location>
    </subcellularLocation>
</comment>
<dbReference type="PROSITE" id="PS00463">
    <property type="entry name" value="ZN2_CY6_FUNGAL_1"/>
    <property type="match status" value="1"/>
</dbReference>
<keyword evidence="4" id="KW-0804">Transcription</keyword>
<proteinExistence type="predicted"/>
<dbReference type="STRING" id="1429867.A0A0G4NW99"/>
<evidence type="ECO:0000256" key="2">
    <source>
        <dbReference type="ARBA" id="ARBA00023015"/>
    </source>
</evidence>
<keyword evidence="9" id="KW-1185">Reference proteome</keyword>
<evidence type="ECO:0000256" key="4">
    <source>
        <dbReference type="ARBA" id="ARBA00023163"/>
    </source>
</evidence>
<evidence type="ECO:0000313" key="9">
    <source>
        <dbReference type="Proteomes" id="UP000053732"/>
    </source>
</evidence>
<dbReference type="Proteomes" id="UP000053732">
    <property type="component" value="Unassembled WGS sequence"/>
</dbReference>
<dbReference type="PANTHER" id="PTHR31845:SF17">
    <property type="entry name" value="ZN(II)2CYS6 TRANSCRIPTION FACTOR (EUROFUNG)"/>
    <property type="match status" value="1"/>
</dbReference>
<dbReference type="PROSITE" id="PS50048">
    <property type="entry name" value="ZN2_CY6_FUNGAL_2"/>
    <property type="match status" value="1"/>
</dbReference>
<dbReference type="GO" id="GO:0000981">
    <property type="term" value="F:DNA-binding transcription factor activity, RNA polymerase II-specific"/>
    <property type="evidence" value="ECO:0007669"/>
    <property type="project" value="InterPro"/>
</dbReference>
<evidence type="ECO:0000256" key="5">
    <source>
        <dbReference type="ARBA" id="ARBA00023242"/>
    </source>
</evidence>
<dbReference type="Gene3D" id="4.10.240.10">
    <property type="entry name" value="Zn(2)-C6 fungal-type DNA-binding domain"/>
    <property type="match status" value="1"/>
</dbReference>
<organism evidence="8 9">
    <name type="scientific">Penicillium camemberti (strain FM 013)</name>
    <dbReference type="NCBI Taxonomy" id="1429867"/>
    <lineage>
        <taxon>Eukaryota</taxon>
        <taxon>Fungi</taxon>
        <taxon>Dikarya</taxon>
        <taxon>Ascomycota</taxon>
        <taxon>Pezizomycotina</taxon>
        <taxon>Eurotiomycetes</taxon>
        <taxon>Eurotiomycetidae</taxon>
        <taxon>Eurotiales</taxon>
        <taxon>Aspergillaceae</taxon>
        <taxon>Penicillium</taxon>
    </lineage>
</organism>
<keyword evidence="3" id="KW-0238">DNA-binding</keyword>
<sequence>MEIGTLPAYDLYHKFSHGIKSRSLSACLRCRRQKLKCGGPSKIPCQRCRVSNAECVFVPPKAAQPVSAGSDIEAKTALLQQRLDLVERELRLEIENLRAEVARSSHNSNTGFSPTLPSQREPAALSVAETYISSSNIDSPIIATDSEWDELYEFFFTNCRTVVSVIDDQLYSPGETVKNHPFMSAVICAIASRAVRPAKYQEYVAAVDKLITHTFQGPVPDLLALQAMIVFVTWTGRTRLIGYIVSVATELKLHEAAIIIGDQETEYTPDLVGRARTWFTLCCLDLQTNISRPFVINNMRDYLPYAKYIAMSPHHRPVDDRIRAYIKGFTITGDLKRQLKSSQLTANPLLQEVVDLFTSSDELVDQWFHEINNNIHPLYQTFPERQDRNRLLMPFAFMKLYINGLALQGVGSAEDLSSDPARIEFIQRALDSASLMIQTQYESHEFRRSFHYTMDYFGTPTYYAISFIFKALPLAYNFVDSQRLLARVRQAAQMFQQGGALDAANELRQGVDRIGALTQTVLSPESLENPGAEIPLNILFDIPSFIDEMAWDDDFPTLGMFPSV</sequence>
<gene>
    <name evidence="8" type="ORF">PCAMFM013_S002g000237</name>
</gene>
<dbReference type="EMBL" id="HG793135">
    <property type="protein sequence ID" value="CRL18367.1"/>
    <property type="molecule type" value="Genomic_DNA"/>
</dbReference>
<dbReference type="PANTHER" id="PTHR31845">
    <property type="entry name" value="FINGER DOMAIN PROTEIN, PUTATIVE-RELATED"/>
    <property type="match status" value="1"/>
</dbReference>
<dbReference type="SMART" id="SM00066">
    <property type="entry name" value="GAL4"/>
    <property type="match status" value="1"/>
</dbReference>
<dbReference type="GO" id="GO:0008270">
    <property type="term" value="F:zinc ion binding"/>
    <property type="evidence" value="ECO:0007669"/>
    <property type="project" value="InterPro"/>
</dbReference>
<dbReference type="AlphaFoldDB" id="A0A0G4NW99"/>
<evidence type="ECO:0000259" key="7">
    <source>
        <dbReference type="PROSITE" id="PS50048"/>
    </source>
</evidence>
<keyword evidence="6" id="KW-0175">Coiled coil</keyword>
<dbReference type="InterPro" id="IPR051089">
    <property type="entry name" value="prtT"/>
</dbReference>
<evidence type="ECO:0000256" key="1">
    <source>
        <dbReference type="ARBA" id="ARBA00004123"/>
    </source>
</evidence>
<evidence type="ECO:0000256" key="3">
    <source>
        <dbReference type="ARBA" id="ARBA00023125"/>
    </source>
</evidence>
<dbReference type="CDD" id="cd00067">
    <property type="entry name" value="GAL4"/>
    <property type="match status" value="1"/>
</dbReference>
<dbReference type="InterPro" id="IPR001138">
    <property type="entry name" value="Zn2Cys6_DnaBD"/>
</dbReference>
<name>A0A0G4NW99_PENC3</name>
<accession>A0A0G4NW99</accession>
<dbReference type="GO" id="GO:0000976">
    <property type="term" value="F:transcription cis-regulatory region binding"/>
    <property type="evidence" value="ECO:0007669"/>
    <property type="project" value="TreeGrafter"/>
</dbReference>
<dbReference type="SUPFAM" id="SSF57701">
    <property type="entry name" value="Zn2/Cys6 DNA-binding domain"/>
    <property type="match status" value="1"/>
</dbReference>
<feature type="domain" description="Zn(2)-C6 fungal-type" evidence="7">
    <location>
        <begin position="26"/>
        <end position="57"/>
    </location>
</feature>
<protein>
    <submittedName>
        <fullName evidence="8">Fungal transcriptional regulatory protein, N-terminal</fullName>
    </submittedName>
</protein>
<dbReference type="GO" id="GO:0005634">
    <property type="term" value="C:nucleus"/>
    <property type="evidence" value="ECO:0007669"/>
    <property type="project" value="UniProtKB-SubCell"/>
</dbReference>
<dbReference type="InterPro" id="IPR036864">
    <property type="entry name" value="Zn2-C6_fun-type_DNA-bd_sf"/>
</dbReference>